<name>A0A645CRH9_9ZZZZ</name>
<dbReference type="AlphaFoldDB" id="A0A645CRH9"/>
<gene>
    <name evidence="1" type="ORF">SDC9_126725</name>
</gene>
<comment type="caution">
    <text evidence="1">The sequence shown here is derived from an EMBL/GenBank/DDBJ whole genome shotgun (WGS) entry which is preliminary data.</text>
</comment>
<proteinExistence type="predicted"/>
<accession>A0A645CRH9</accession>
<sequence length="76" mass="8438">MLCECFRGGCTQRDDGVEIRNVPAFLQHIDVNNNLDSIVRFFKGEQLTDVLVFLLAALRGVDLNNLIAVVTMKEAG</sequence>
<dbReference type="EMBL" id="VSSQ01029523">
    <property type="protein sequence ID" value="MPM79686.1"/>
    <property type="molecule type" value="Genomic_DNA"/>
</dbReference>
<organism evidence="1">
    <name type="scientific">bioreactor metagenome</name>
    <dbReference type="NCBI Taxonomy" id="1076179"/>
    <lineage>
        <taxon>unclassified sequences</taxon>
        <taxon>metagenomes</taxon>
        <taxon>ecological metagenomes</taxon>
    </lineage>
</organism>
<evidence type="ECO:0000313" key="1">
    <source>
        <dbReference type="EMBL" id="MPM79686.1"/>
    </source>
</evidence>
<reference evidence="1" key="1">
    <citation type="submission" date="2019-08" db="EMBL/GenBank/DDBJ databases">
        <authorList>
            <person name="Kucharzyk K."/>
            <person name="Murdoch R.W."/>
            <person name="Higgins S."/>
            <person name="Loffler F."/>
        </authorList>
    </citation>
    <scope>NUCLEOTIDE SEQUENCE</scope>
</reference>
<protein>
    <submittedName>
        <fullName evidence="1">Uncharacterized protein</fullName>
    </submittedName>
</protein>